<organism evidence="4 5">
    <name type="scientific">Acropora cervicornis</name>
    <name type="common">Staghorn coral</name>
    <dbReference type="NCBI Taxonomy" id="6130"/>
    <lineage>
        <taxon>Eukaryota</taxon>
        <taxon>Metazoa</taxon>
        <taxon>Cnidaria</taxon>
        <taxon>Anthozoa</taxon>
        <taxon>Hexacorallia</taxon>
        <taxon>Scleractinia</taxon>
        <taxon>Astrocoeniina</taxon>
        <taxon>Acroporidae</taxon>
        <taxon>Acropora</taxon>
    </lineage>
</organism>
<protein>
    <recommendedName>
        <fullName evidence="3">EGF-like domain-containing protein</fullName>
    </recommendedName>
</protein>
<keyword evidence="1" id="KW-1015">Disulfide bond</keyword>
<evidence type="ECO:0000256" key="2">
    <source>
        <dbReference type="SAM" id="SignalP"/>
    </source>
</evidence>
<feature type="signal peptide" evidence="2">
    <location>
        <begin position="1"/>
        <end position="22"/>
    </location>
</feature>
<gene>
    <name evidence="4" type="ORF">P5673_017841</name>
</gene>
<comment type="caution">
    <text evidence="4">The sequence shown here is derived from an EMBL/GenBank/DDBJ whole genome shotgun (WGS) entry which is preliminary data.</text>
</comment>
<feature type="domain" description="EGF-like" evidence="3">
    <location>
        <begin position="118"/>
        <end position="156"/>
    </location>
</feature>
<dbReference type="PROSITE" id="PS50026">
    <property type="entry name" value="EGF_3"/>
    <property type="match status" value="1"/>
</dbReference>
<dbReference type="PROSITE" id="PS00022">
    <property type="entry name" value="EGF_1"/>
    <property type="match status" value="1"/>
</dbReference>
<name>A0AAD9QEL1_ACRCE</name>
<feature type="disulfide bond" evidence="1">
    <location>
        <begin position="146"/>
        <end position="155"/>
    </location>
</feature>
<reference evidence="4" key="1">
    <citation type="journal article" date="2023" name="G3 (Bethesda)">
        <title>Whole genome assembly and annotation of the endangered Caribbean coral Acropora cervicornis.</title>
        <authorList>
            <person name="Selwyn J.D."/>
            <person name="Vollmer S.V."/>
        </authorList>
    </citation>
    <scope>NUCLEOTIDE SEQUENCE</scope>
    <source>
        <strain evidence="4">K2</strain>
    </source>
</reference>
<keyword evidence="5" id="KW-1185">Reference proteome</keyword>
<evidence type="ECO:0000313" key="5">
    <source>
        <dbReference type="Proteomes" id="UP001249851"/>
    </source>
</evidence>
<accession>A0AAD9QEL1</accession>
<dbReference type="SUPFAM" id="SSF57196">
    <property type="entry name" value="EGF/Laminin"/>
    <property type="match status" value="1"/>
</dbReference>
<evidence type="ECO:0000313" key="4">
    <source>
        <dbReference type="EMBL" id="KAK2559749.1"/>
    </source>
</evidence>
<evidence type="ECO:0000259" key="3">
    <source>
        <dbReference type="PROSITE" id="PS50026"/>
    </source>
</evidence>
<dbReference type="Gene3D" id="2.10.25.10">
    <property type="entry name" value="Laminin"/>
    <property type="match status" value="1"/>
</dbReference>
<keyword evidence="2" id="KW-0732">Signal</keyword>
<comment type="caution">
    <text evidence="1">Lacks conserved residue(s) required for the propagation of feature annotation.</text>
</comment>
<dbReference type="Pfam" id="PF00024">
    <property type="entry name" value="PAN_1"/>
    <property type="match status" value="1"/>
</dbReference>
<feature type="disulfide bond" evidence="1">
    <location>
        <begin position="127"/>
        <end position="144"/>
    </location>
</feature>
<feature type="chain" id="PRO_5042048283" description="EGF-like domain-containing protein" evidence="2">
    <location>
        <begin position="23"/>
        <end position="304"/>
    </location>
</feature>
<proteinExistence type="predicted"/>
<dbReference type="AlphaFoldDB" id="A0AAD9QEL1"/>
<dbReference type="InterPro" id="IPR003609">
    <property type="entry name" value="Pan_app"/>
</dbReference>
<dbReference type="SUPFAM" id="SSF57414">
    <property type="entry name" value="Hairpin loop containing domain-like"/>
    <property type="match status" value="1"/>
</dbReference>
<keyword evidence="1" id="KW-0245">EGF-like domain</keyword>
<reference evidence="4" key="2">
    <citation type="journal article" date="2023" name="Science">
        <title>Genomic signatures of disease resistance in endangered staghorn corals.</title>
        <authorList>
            <person name="Vollmer S.V."/>
            <person name="Selwyn J.D."/>
            <person name="Despard B.A."/>
            <person name="Roesel C.L."/>
        </authorList>
    </citation>
    <scope>NUCLEOTIDE SEQUENCE</scope>
    <source>
        <strain evidence="4">K2</strain>
    </source>
</reference>
<sequence length="304" mass="35280">MASRRYFYATFCCLILLGSWCASEEELDNVLDGKSSRSANFIEIHHHFLRSPEILLVKTVRDSLQCAQHCLVIKKCRSFNFGLEADNNGKHLCQLLPWNKFQHSGRYEPSSAFHHYRIASVCENDPCQYGSKCIAEHRIMGYECQCPPQQIGDICQFKVPLWLKVNTREVCFGARNDSFGSFRMQFSGKITSMRLVHLSGNVTCYSTQPNDYSYWGCKRNDRLRTIVTDSRNSRVFPSQTNLPRFYQLHGIKSYSEKLTFYNLTIPLKVGIHQEFRVWYIEDFRNDSESDNDGKTCADVYALYV</sequence>
<evidence type="ECO:0000256" key="1">
    <source>
        <dbReference type="PROSITE-ProRule" id="PRU00076"/>
    </source>
</evidence>
<dbReference type="EMBL" id="JARQWQ010000039">
    <property type="protein sequence ID" value="KAK2559749.1"/>
    <property type="molecule type" value="Genomic_DNA"/>
</dbReference>
<dbReference type="InterPro" id="IPR000742">
    <property type="entry name" value="EGF"/>
</dbReference>
<dbReference type="Proteomes" id="UP001249851">
    <property type="component" value="Unassembled WGS sequence"/>
</dbReference>
<dbReference type="Gene3D" id="3.50.4.10">
    <property type="entry name" value="Hepatocyte Growth Factor"/>
    <property type="match status" value="1"/>
</dbReference>